<dbReference type="GeneID" id="63805483"/>
<dbReference type="AlphaFoldDB" id="A0A1Y1VWC7"/>
<gene>
    <name evidence="1" type="ORF">DL89DRAFT_270876</name>
</gene>
<organism evidence="1 2">
    <name type="scientific">Linderina pennispora</name>
    <dbReference type="NCBI Taxonomy" id="61395"/>
    <lineage>
        <taxon>Eukaryota</taxon>
        <taxon>Fungi</taxon>
        <taxon>Fungi incertae sedis</taxon>
        <taxon>Zoopagomycota</taxon>
        <taxon>Kickxellomycotina</taxon>
        <taxon>Kickxellomycetes</taxon>
        <taxon>Kickxellales</taxon>
        <taxon>Kickxellaceae</taxon>
        <taxon>Linderina</taxon>
    </lineage>
</organism>
<keyword evidence="2" id="KW-1185">Reference proteome</keyword>
<dbReference type="EMBL" id="MCFD01000027">
    <property type="protein sequence ID" value="ORX65513.1"/>
    <property type="molecule type" value="Genomic_DNA"/>
</dbReference>
<sequence length="57" mass="6442">MHGKLQIFLCVTERRHSDCWRHTTSAQSHAHQALSPPPALISLLLNADECPQAWIQP</sequence>
<accession>A0A1Y1VWC7</accession>
<evidence type="ECO:0000313" key="1">
    <source>
        <dbReference type="EMBL" id="ORX65513.1"/>
    </source>
</evidence>
<reference evidence="1 2" key="1">
    <citation type="submission" date="2016-07" db="EMBL/GenBank/DDBJ databases">
        <title>Pervasive Adenine N6-methylation of Active Genes in Fungi.</title>
        <authorList>
            <consortium name="DOE Joint Genome Institute"/>
            <person name="Mondo S.J."/>
            <person name="Dannebaum R.O."/>
            <person name="Kuo R.C."/>
            <person name="Labutti K."/>
            <person name="Haridas S."/>
            <person name="Kuo A."/>
            <person name="Salamov A."/>
            <person name="Ahrendt S.R."/>
            <person name="Lipzen A."/>
            <person name="Sullivan W."/>
            <person name="Andreopoulos W.B."/>
            <person name="Clum A."/>
            <person name="Lindquist E."/>
            <person name="Daum C."/>
            <person name="Ramamoorthy G.K."/>
            <person name="Gryganskyi A."/>
            <person name="Culley D."/>
            <person name="Magnuson J.K."/>
            <person name="James T.Y."/>
            <person name="O'Malley M.A."/>
            <person name="Stajich J.E."/>
            <person name="Spatafora J.W."/>
            <person name="Visel A."/>
            <person name="Grigoriev I.V."/>
        </authorList>
    </citation>
    <scope>NUCLEOTIDE SEQUENCE [LARGE SCALE GENOMIC DNA]</scope>
    <source>
        <strain evidence="1 2">ATCC 12442</strain>
    </source>
</reference>
<dbReference type="Proteomes" id="UP000193922">
    <property type="component" value="Unassembled WGS sequence"/>
</dbReference>
<dbReference type="RefSeq" id="XP_040739679.1">
    <property type="nucleotide sequence ID" value="XM_040888835.1"/>
</dbReference>
<comment type="caution">
    <text evidence="1">The sequence shown here is derived from an EMBL/GenBank/DDBJ whole genome shotgun (WGS) entry which is preliminary data.</text>
</comment>
<protein>
    <submittedName>
        <fullName evidence="1">Uncharacterized protein</fullName>
    </submittedName>
</protein>
<evidence type="ECO:0000313" key="2">
    <source>
        <dbReference type="Proteomes" id="UP000193922"/>
    </source>
</evidence>
<name>A0A1Y1VWC7_9FUNG</name>
<proteinExistence type="predicted"/>